<evidence type="ECO:0000256" key="3">
    <source>
        <dbReference type="ARBA" id="ARBA00022806"/>
    </source>
</evidence>
<dbReference type="Pfam" id="PF04851">
    <property type="entry name" value="ResIII"/>
    <property type="match status" value="1"/>
</dbReference>
<dbReference type="Gene3D" id="3.40.50.300">
    <property type="entry name" value="P-loop containing nucleotide triphosphate hydrolases"/>
    <property type="match status" value="1"/>
</dbReference>
<sequence length="1102" mass="127376">MNLGFLVCSSENDFGIGKLIAAEQPNATVEYFYSVGQRMTQTVPLASIRRVRLQRQTRCYLNLYGTDTWQIGRIYAWDEENQQYQIDLPDSKHTFATESEIYVRCDLPIDDPMDILAMKGQETPYFHNQRSRFLQSLIKQRAVSRGMTGLLSANIELYPHQVEVVRRVLEDPIGRYLLADEVGLGKTIEAGVILRQFLLDTLTASALIVVPSYLVYQWRQELEDKFYLSQFRERVTILASEDWKQVQNSTDAYEFLIIDEAHHIAAMARSDDPSQRRCFDTCRKLAHHCPRLLLLSATPVLNHEQDFLAMLHLLDPTTYSLDDLEGFRERVHKRQNIGRVLLTFNEGCDPFVLKKSLSTLESLFSEDTYLLTLTNQLQTELENPDSEVIDQQIRAIRTYISDTYRLHRRMLRNRRATVSDVIFDRNAVPKLEYDLDERAYSLHELLEEWRTAAPDEANYQRIFLLLFRASNTWLGILQQLLESRLRGVGSSALRLEWGQNNSTLLTKTPLFEGESAILKSIVNLLKSPSEDGDRLELLKIVILYHLADHLNLQKLKGNLTKLQNEIQQRILRPFAADKFPKLMIFTSFTGSCTAIIDFISAIFGANTVVSHRTGDNRDTIETNLNRFKTDPQCFLLVADASGEEGRNLQFIDGVIHFDLPFSPNQLEQRLGRVDRIGGKINLNSWLLAGVDLPDSPSAAWYQLLSEGLGIFNHSISSLQFYVEASLPELEKTLFKSGASGWQEIIGQIQSEVENEKVKISEQTVLDEIDLRSEVARDYFEDLDSYDQNHKNLEKATEGWLCSALRFQRLYDENLAEVRHYKATQQTLIPLKDLKNYFAAYTKNKGVYNRRVANKYSGVHLYRIGEELIDTLTNYLNLDERGKAFAMWRQEPTWDSKRGGEWLGFRFDYLIELDWTEIQSIIQSFSPKQFHEKALKRQRDGLFPPLMETVFLDVNLQRVEDEALLKILSRPYVRKNDDFRDYNLAKERLEIFDEFIDPSEWQNLCYQAGKTAEKSLKESPHFREYCQKQTEIAKRKLDTRLHQLQCRYNRFSHDSLAKELEFETALSATLLKAISSPRLYLDAVGFIIVSERAPVLTAGGDIF</sequence>
<dbReference type="HOGENOM" id="CLU_009591_0_0_3"/>
<organism evidence="7 8">
    <name type="scientific">Gloeothece verrucosa (strain PCC 7822)</name>
    <name type="common">Cyanothece sp. (strain PCC 7822)</name>
    <dbReference type="NCBI Taxonomy" id="497965"/>
    <lineage>
        <taxon>Bacteria</taxon>
        <taxon>Bacillati</taxon>
        <taxon>Cyanobacteriota</taxon>
        <taxon>Cyanophyceae</taxon>
        <taxon>Oscillatoriophycideae</taxon>
        <taxon>Chroococcales</taxon>
        <taxon>Aphanothecaceae</taxon>
        <taxon>Gloeothece</taxon>
        <taxon>Gloeothece verrucosa</taxon>
    </lineage>
</organism>
<dbReference type="InterPro" id="IPR001650">
    <property type="entry name" value="Helicase_C-like"/>
</dbReference>
<dbReference type="RefSeq" id="WP_013320842.1">
    <property type="nucleotide sequence ID" value="NC_014501.1"/>
</dbReference>
<gene>
    <name evidence="7" type="ordered locus">Cyan7822_0700</name>
</gene>
<dbReference type="PANTHER" id="PTHR45766">
    <property type="entry name" value="DNA ANNEALING HELICASE AND ENDONUCLEASE ZRANB3 FAMILY MEMBER"/>
    <property type="match status" value="1"/>
</dbReference>
<dbReference type="InterPro" id="IPR014001">
    <property type="entry name" value="Helicase_ATP-bd"/>
</dbReference>
<dbReference type="InterPro" id="IPR049730">
    <property type="entry name" value="SNF2/RAD54-like_C"/>
</dbReference>
<name>E0UAJ1_GLOV7</name>
<accession>E0UAJ1</accession>
<reference evidence="8" key="1">
    <citation type="journal article" date="2011" name="MBio">
        <title>Novel metabolic attributes of the genus Cyanothece, comprising a group of unicellular nitrogen-fixing Cyanobacteria.</title>
        <authorList>
            <person name="Bandyopadhyay A."/>
            <person name="Elvitigala T."/>
            <person name="Welsh E."/>
            <person name="Stockel J."/>
            <person name="Liberton M."/>
            <person name="Min H."/>
            <person name="Sherman L.A."/>
            <person name="Pakrasi H.B."/>
        </authorList>
    </citation>
    <scope>NUCLEOTIDE SEQUENCE [LARGE SCALE GENOMIC DNA]</scope>
    <source>
        <strain evidence="8">PCC 7822</strain>
    </source>
</reference>
<dbReference type="PROSITE" id="PS51194">
    <property type="entry name" value="HELICASE_CTER"/>
    <property type="match status" value="1"/>
</dbReference>
<dbReference type="GO" id="GO:0005524">
    <property type="term" value="F:ATP binding"/>
    <property type="evidence" value="ECO:0007669"/>
    <property type="project" value="InterPro"/>
</dbReference>
<dbReference type="STRING" id="497965.Cyan7822_0700"/>
<evidence type="ECO:0000259" key="5">
    <source>
        <dbReference type="PROSITE" id="PS51192"/>
    </source>
</evidence>
<dbReference type="GO" id="GO:0003677">
    <property type="term" value="F:DNA binding"/>
    <property type="evidence" value="ECO:0007669"/>
    <property type="project" value="InterPro"/>
</dbReference>
<dbReference type="GO" id="GO:0004386">
    <property type="term" value="F:helicase activity"/>
    <property type="evidence" value="ECO:0007669"/>
    <property type="project" value="UniProtKB-KW"/>
</dbReference>
<dbReference type="SMART" id="SM00487">
    <property type="entry name" value="DEXDc"/>
    <property type="match status" value="1"/>
</dbReference>
<dbReference type="eggNOG" id="COG0553">
    <property type="taxonomic scope" value="Bacteria"/>
</dbReference>
<feature type="domain" description="Helicase C-terminal" evidence="6">
    <location>
        <begin position="558"/>
        <end position="726"/>
    </location>
</feature>
<keyword evidence="4" id="KW-0067">ATP-binding</keyword>
<evidence type="ECO:0000313" key="8">
    <source>
        <dbReference type="Proteomes" id="UP000008206"/>
    </source>
</evidence>
<dbReference type="NCBIfam" id="NF041062">
    <property type="entry name" value="DpdE"/>
    <property type="match status" value="1"/>
</dbReference>
<keyword evidence="2" id="KW-0378">Hydrolase</keyword>
<dbReference type="AlphaFoldDB" id="E0UAJ1"/>
<dbReference type="InterPro" id="IPR027417">
    <property type="entry name" value="P-loop_NTPase"/>
</dbReference>
<dbReference type="InterPro" id="IPR038718">
    <property type="entry name" value="SNF2-like_sf"/>
</dbReference>
<keyword evidence="1" id="KW-0547">Nucleotide-binding</keyword>
<feature type="domain" description="Helicase ATP-binding" evidence="5">
    <location>
        <begin position="167"/>
        <end position="317"/>
    </location>
</feature>
<protein>
    <submittedName>
        <fullName evidence="7">Helicase domain protein</fullName>
    </submittedName>
</protein>
<dbReference type="PANTHER" id="PTHR45766:SF6">
    <property type="entry name" value="SWI_SNF-RELATED MATRIX-ASSOCIATED ACTIN-DEPENDENT REGULATOR OF CHROMATIN SUBFAMILY A-LIKE PROTEIN 1"/>
    <property type="match status" value="1"/>
</dbReference>
<dbReference type="GO" id="GO:0016787">
    <property type="term" value="F:hydrolase activity"/>
    <property type="evidence" value="ECO:0007669"/>
    <property type="project" value="UniProtKB-KW"/>
</dbReference>
<proteinExistence type="predicted"/>
<keyword evidence="3 7" id="KW-0347">Helicase</keyword>
<dbReference type="Pfam" id="PF00271">
    <property type="entry name" value="Helicase_C"/>
    <property type="match status" value="1"/>
</dbReference>
<dbReference type="CDD" id="cd18793">
    <property type="entry name" value="SF2_C_SNF"/>
    <property type="match status" value="1"/>
</dbReference>
<dbReference type="EMBL" id="CP002198">
    <property type="protein sequence ID" value="ADN12732.1"/>
    <property type="molecule type" value="Genomic_DNA"/>
</dbReference>
<dbReference type="PROSITE" id="PS51192">
    <property type="entry name" value="HELICASE_ATP_BIND_1"/>
    <property type="match status" value="1"/>
</dbReference>
<dbReference type="SUPFAM" id="SSF52540">
    <property type="entry name" value="P-loop containing nucleoside triphosphate hydrolases"/>
    <property type="match status" value="2"/>
</dbReference>
<keyword evidence="8" id="KW-1185">Reference proteome</keyword>
<dbReference type="CDD" id="cd18011">
    <property type="entry name" value="DEXDc_RapA"/>
    <property type="match status" value="1"/>
</dbReference>
<dbReference type="SMART" id="SM00490">
    <property type="entry name" value="HELICc"/>
    <property type="match status" value="1"/>
</dbReference>
<evidence type="ECO:0000256" key="1">
    <source>
        <dbReference type="ARBA" id="ARBA00022741"/>
    </source>
</evidence>
<evidence type="ECO:0000259" key="6">
    <source>
        <dbReference type="PROSITE" id="PS51194"/>
    </source>
</evidence>
<dbReference type="Proteomes" id="UP000008206">
    <property type="component" value="Chromosome"/>
</dbReference>
<evidence type="ECO:0000313" key="7">
    <source>
        <dbReference type="EMBL" id="ADN12732.1"/>
    </source>
</evidence>
<dbReference type="Gene3D" id="3.40.50.10810">
    <property type="entry name" value="Tandem AAA-ATPase domain"/>
    <property type="match status" value="1"/>
</dbReference>
<evidence type="ECO:0000256" key="4">
    <source>
        <dbReference type="ARBA" id="ARBA00022840"/>
    </source>
</evidence>
<evidence type="ECO:0000256" key="2">
    <source>
        <dbReference type="ARBA" id="ARBA00022801"/>
    </source>
</evidence>
<dbReference type="KEGG" id="cyj:Cyan7822_0700"/>
<dbReference type="InterPro" id="IPR006935">
    <property type="entry name" value="Helicase/UvrB_N"/>
</dbReference>
<dbReference type="InterPro" id="IPR057342">
    <property type="entry name" value="DEXDc_RapA"/>
</dbReference>